<dbReference type="Gene3D" id="3.90.550.10">
    <property type="entry name" value="Spore Coat Polysaccharide Biosynthesis Protein SpsA, Chain A"/>
    <property type="match status" value="1"/>
</dbReference>
<dbReference type="RefSeq" id="WP_258846619.1">
    <property type="nucleotide sequence ID" value="NZ_JANUGX010000020.1"/>
</dbReference>
<dbReference type="InterPro" id="IPR018294">
    <property type="entry name" value="ISPD_synthase_CS"/>
</dbReference>
<dbReference type="SUPFAM" id="SSF53448">
    <property type="entry name" value="Nucleotide-diphospho-sugar transferases"/>
    <property type="match status" value="1"/>
</dbReference>
<comment type="similarity">
    <text evidence="3 7">Belongs to the IspD/TarI cytidylyltransferase family. IspD subfamily.</text>
</comment>
<evidence type="ECO:0000313" key="9">
    <source>
        <dbReference type="Proteomes" id="UP001205560"/>
    </source>
</evidence>
<dbReference type="EC" id="2.7.7.60" evidence="7"/>
<dbReference type="HAMAP" id="MF_00108">
    <property type="entry name" value="IspD"/>
    <property type="match status" value="1"/>
</dbReference>
<dbReference type="InterPro" id="IPR001228">
    <property type="entry name" value="IspD"/>
</dbReference>
<sequence length="234" mass="24963">MNQAPRYFALIPAAGVGARMGAATPKQYIRIGGKPMLRHTLDAFLSSDLIAHTFIVVSPDDPYIDSVAPSHGVTVLRCGGASRMESVRNGLAVLANTLAQSDWVLVHDAARPGLTAELIEKLITSTGEHPVGGLLGLPVVDTVKRCIEGEACGTIPRNGLWLAQTPQMFRYSLLREALTAATDPNTITDDASAVEALGLTPKLVEGHPRNLKVTLPDDIRIAELYLAVSQPELV</sequence>
<dbReference type="NCBIfam" id="TIGR00453">
    <property type="entry name" value="ispD"/>
    <property type="match status" value="1"/>
</dbReference>
<dbReference type="PROSITE" id="PS01295">
    <property type="entry name" value="ISPD"/>
    <property type="match status" value="1"/>
</dbReference>
<comment type="catalytic activity">
    <reaction evidence="1 7">
        <text>2-C-methyl-D-erythritol 4-phosphate + CTP + H(+) = 4-CDP-2-C-methyl-D-erythritol + diphosphate</text>
        <dbReference type="Rhea" id="RHEA:13429"/>
        <dbReference type="ChEBI" id="CHEBI:15378"/>
        <dbReference type="ChEBI" id="CHEBI:33019"/>
        <dbReference type="ChEBI" id="CHEBI:37563"/>
        <dbReference type="ChEBI" id="CHEBI:57823"/>
        <dbReference type="ChEBI" id="CHEBI:58262"/>
        <dbReference type="EC" id="2.7.7.60"/>
    </reaction>
</comment>
<protein>
    <recommendedName>
        <fullName evidence="7">2-C-methyl-D-erythritol 4-phosphate cytidylyltransferase</fullName>
        <ecNumber evidence="7">2.7.7.60</ecNumber>
    </recommendedName>
    <alternativeName>
        <fullName evidence="7">4-diphosphocytidyl-2C-methyl-D-erythritol synthase</fullName>
    </alternativeName>
    <alternativeName>
        <fullName evidence="7">MEP cytidylyltransferase</fullName>
        <shortName evidence="7">MCT</shortName>
    </alternativeName>
</protein>
<evidence type="ECO:0000256" key="4">
    <source>
        <dbReference type="ARBA" id="ARBA00022679"/>
    </source>
</evidence>
<evidence type="ECO:0000313" key="8">
    <source>
        <dbReference type="EMBL" id="MCS0590847.1"/>
    </source>
</evidence>
<dbReference type="InterPro" id="IPR029044">
    <property type="entry name" value="Nucleotide-diphossugar_trans"/>
</dbReference>
<keyword evidence="4 7" id="KW-0808">Transferase</keyword>
<dbReference type="EMBL" id="JANUGX010000020">
    <property type="protein sequence ID" value="MCS0590847.1"/>
    <property type="molecule type" value="Genomic_DNA"/>
</dbReference>
<dbReference type="GO" id="GO:0050518">
    <property type="term" value="F:2-C-methyl-D-erythritol 4-phosphate cytidylyltransferase activity"/>
    <property type="evidence" value="ECO:0007669"/>
    <property type="project" value="UniProtKB-EC"/>
</dbReference>
<keyword evidence="9" id="KW-1185">Reference proteome</keyword>
<gene>
    <name evidence="7 8" type="primary">ispD</name>
    <name evidence="8" type="ORF">NX782_16785</name>
</gene>
<feature type="site" description="Positions MEP for the nucleophilic attack" evidence="7">
    <location>
        <position position="212"/>
    </location>
</feature>
<evidence type="ECO:0000256" key="5">
    <source>
        <dbReference type="ARBA" id="ARBA00022695"/>
    </source>
</evidence>
<comment type="function">
    <text evidence="7">Catalyzes the formation of 4-diphosphocytidyl-2-C-methyl-D-erythritol from CTP and 2-C-methyl-D-erythritol 4-phosphate (MEP).</text>
</comment>
<dbReference type="InterPro" id="IPR034683">
    <property type="entry name" value="IspD/TarI"/>
</dbReference>
<evidence type="ECO:0000256" key="7">
    <source>
        <dbReference type="HAMAP-Rule" id="MF_00108"/>
    </source>
</evidence>
<evidence type="ECO:0000256" key="3">
    <source>
        <dbReference type="ARBA" id="ARBA00009789"/>
    </source>
</evidence>
<evidence type="ECO:0000256" key="2">
    <source>
        <dbReference type="ARBA" id="ARBA00004787"/>
    </source>
</evidence>
<feature type="site" description="Positions MEP for the nucleophilic attack" evidence="7">
    <location>
        <position position="157"/>
    </location>
</feature>
<dbReference type="PANTHER" id="PTHR32125:SF4">
    <property type="entry name" value="2-C-METHYL-D-ERYTHRITOL 4-PHOSPHATE CYTIDYLYLTRANSFERASE, CHLOROPLASTIC"/>
    <property type="match status" value="1"/>
</dbReference>
<reference evidence="8 9" key="1">
    <citation type="submission" date="2022-08" db="EMBL/GenBank/DDBJ databases">
        <title>Reclassification of Massilia species as members of the genera Telluria, Duganella, Pseudoduganella, Mokoshia gen. nov. and Zemynaea gen. nov. using orthogonal and non-orthogonal genome-based approaches.</title>
        <authorList>
            <person name="Bowman J.P."/>
        </authorList>
    </citation>
    <scope>NUCLEOTIDE SEQUENCE [LARGE SCALE GENOMIC DNA]</scope>
    <source>
        <strain evidence="8 9">LMG 28164</strain>
    </source>
</reference>
<evidence type="ECO:0000256" key="1">
    <source>
        <dbReference type="ARBA" id="ARBA00001282"/>
    </source>
</evidence>
<dbReference type="InterPro" id="IPR050088">
    <property type="entry name" value="IspD/TarI_cytidylyltransf_bact"/>
</dbReference>
<keyword evidence="5 7" id="KW-0548">Nucleotidyltransferase</keyword>
<comment type="caution">
    <text evidence="8">The sequence shown here is derived from an EMBL/GenBank/DDBJ whole genome shotgun (WGS) entry which is preliminary data.</text>
</comment>
<comment type="pathway">
    <text evidence="2 7">Isoprenoid biosynthesis; isopentenyl diphosphate biosynthesis via DXP pathway; isopentenyl diphosphate from 1-deoxy-D-xylulose 5-phosphate: step 2/6.</text>
</comment>
<dbReference type="Proteomes" id="UP001205560">
    <property type="component" value="Unassembled WGS sequence"/>
</dbReference>
<feature type="site" description="Transition state stabilizer" evidence="7">
    <location>
        <position position="19"/>
    </location>
</feature>
<organism evidence="8 9">
    <name type="scientific">Massilia norwichensis</name>
    <dbReference type="NCBI Taxonomy" id="1442366"/>
    <lineage>
        <taxon>Bacteria</taxon>
        <taxon>Pseudomonadati</taxon>
        <taxon>Pseudomonadota</taxon>
        <taxon>Betaproteobacteria</taxon>
        <taxon>Burkholderiales</taxon>
        <taxon>Oxalobacteraceae</taxon>
        <taxon>Telluria group</taxon>
        <taxon>Massilia</taxon>
    </lineage>
</organism>
<proteinExistence type="inferred from homology"/>
<evidence type="ECO:0000256" key="6">
    <source>
        <dbReference type="ARBA" id="ARBA00023229"/>
    </source>
</evidence>
<keyword evidence="6 7" id="KW-0414">Isoprene biosynthesis</keyword>
<accession>A0ABT2A9T9</accession>
<dbReference type="CDD" id="cd02516">
    <property type="entry name" value="CDP-ME_synthetase"/>
    <property type="match status" value="1"/>
</dbReference>
<dbReference type="Pfam" id="PF01128">
    <property type="entry name" value="IspD"/>
    <property type="match status" value="1"/>
</dbReference>
<dbReference type="PANTHER" id="PTHR32125">
    <property type="entry name" value="2-C-METHYL-D-ERYTHRITOL 4-PHOSPHATE CYTIDYLYLTRANSFERASE, CHLOROPLASTIC"/>
    <property type="match status" value="1"/>
</dbReference>
<name>A0ABT2A9T9_9BURK</name>
<feature type="site" description="Transition state stabilizer" evidence="7">
    <location>
        <position position="26"/>
    </location>
</feature>